<keyword evidence="6 9" id="KW-1133">Transmembrane helix</keyword>
<evidence type="ECO:0000313" key="13">
    <source>
        <dbReference type="Proteomes" id="UP001314229"/>
    </source>
</evidence>
<comment type="subcellular location">
    <subcellularLocation>
        <location evidence="1">Cell membrane</location>
        <topology evidence="1">Single-pass type I membrane protein</topology>
    </subcellularLocation>
</comment>
<feature type="transmembrane region" description="Helical" evidence="9">
    <location>
        <begin position="147"/>
        <end position="171"/>
    </location>
</feature>
<keyword evidence="3" id="KW-0597">Phosphoprotein</keyword>
<feature type="chain" id="PRO_5043954024" evidence="10">
    <location>
        <begin position="17"/>
        <end position="221"/>
    </location>
</feature>
<evidence type="ECO:0000259" key="11">
    <source>
        <dbReference type="PROSITE" id="PS52010"/>
    </source>
</evidence>
<sequence length="221" mass="24647">MLEKVLLLLCLSSALAQELCVPDASDGYKVRLSIKSALGDNAYVWNENEMFLFRSILAFAMRSHFTGQHFDISNIIVCDETPRVSFWFVVTSPTNSSVLIEKGEVELAVRQSRFRINSAFLLTDQTLEFLGIPPTLATPFNPDTPPWLIVFGVVIGAVGAGIIALLVSSVVQKKRKKNEKTEEDAVYEEAQVNTMENGTVHESRNGVYNISFSDDERLTHM</sequence>
<keyword evidence="4 9" id="KW-0812">Transmembrane</keyword>
<dbReference type="AlphaFoldDB" id="A0AAV1NAJ6"/>
<proteinExistence type="predicted"/>
<evidence type="ECO:0000256" key="8">
    <source>
        <dbReference type="ARBA" id="ARBA00023180"/>
    </source>
</evidence>
<keyword evidence="7 9" id="KW-0472">Membrane</keyword>
<keyword evidence="2" id="KW-1003">Cell membrane</keyword>
<accession>A0AAV1NAJ6</accession>
<gene>
    <name evidence="12" type="ORF">FSCOSCO3_A017333</name>
</gene>
<evidence type="ECO:0000256" key="5">
    <source>
        <dbReference type="ARBA" id="ARBA00022729"/>
    </source>
</evidence>
<dbReference type="PANTHER" id="PTHR46884:SF1">
    <property type="entry name" value="COLLECTRIN"/>
    <property type="match status" value="1"/>
</dbReference>
<dbReference type="Pfam" id="PF16959">
    <property type="entry name" value="Collectrin"/>
    <property type="match status" value="1"/>
</dbReference>
<dbReference type="InterPro" id="IPR031588">
    <property type="entry name" value="Collectrin_dom"/>
</dbReference>
<evidence type="ECO:0000256" key="10">
    <source>
        <dbReference type="SAM" id="SignalP"/>
    </source>
</evidence>
<dbReference type="InterPro" id="IPR042944">
    <property type="entry name" value="Collectrin"/>
</dbReference>
<dbReference type="EMBL" id="CAWUFR010000024">
    <property type="protein sequence ID" value="CAK6956157.1"/>
    <property type="molecule type" value="Genomic_DNA"/>
</dbReference>
<evidence type="ECO:0000256" key="2">
    <source>
        <dbReference type="ARBA" id="ARBA00022475"/>
    </source>
</evidence>
<evidence type="ECO:0000256" key="3">
    <source>
        <dbReference type="ARBA" id="ARBA00022553"/>
    </source>
</evidence>
<name>A0AAV1NAJ6_SCOSC</name>
<evidence type="ECO:0000256" key="9">
    <source>
        <dbReference type="SAM" id="Phobius"/>
    </source>
</evidence>
<dbReference type="PROSITE" id="PS52010">
    <property type="entry name" value="COLLECTRIN_LIKE"/>
    <property type="match status" value="1"/>
</dbReference>
<keyword evidence="13" id="KW-1185">Reference proteome</keyword>
<feature type="domain" description="Collectrin-like" evidence="11">
    <location>
        <begin position="24"/>
        <end position="221"/>
    </location>
</feature>
<dbReference type="GO" id="GO:0005886">
    <property type="term" value="C:plasma membrane"/>
    <property type="evidence" value="ECO:0007669"/>
    <property type="project" value="UniProtKB-SubCell"/>
</dbReference>
<protein>
    <submittedName>
        <fullName evidence="12">Collectrin</fullName>
    </submittedName>
</protein>
<evidence type="ECO:0000256" key="4">
    <source>
        <dbReference type="ARBA" id="ARBA00022692"/>
    </source>
</evidence>
<evidence type="ECO:0000256" key="6">
    <source>
        <dbReference type="ARBA" id="ARBA00022989"/>
    </source>
</evidence>
<dbReference type="GO" id="GO:0051957">
    <property type="term" value="P:positive regulation of amino acid transport"/>
    <property type="evidence" value="ECO:0007669"/>
    <property type="project" value="TreeGrafter"/>
</dbReference>
<comment type="caution">
    <text evidence="12">The sequence shown here is derived from an EMBL/GenBank/DDBJ whole genome shotgun (WGS) entry which is preliminary data.</text>
</comment>
<evidence type="ECO:0000313" key="12">
    <source>
        <dbReference type="EMBL" id="CAK6956157.1"/>
    </source>
</evidence>
<evidence type="ECO:0000256" key="7">
    <source>
        <dbReference type="ARBA" id="ARBA00023136"/>
    </source>
</evidence>
<feature type="signal peptide" evidence="10">
    <location>
        <begin position="1"/>
        <end position="16"/>
    </location>
</feature>
<dbReference type="PANTHER" id="PTHR46884">
    <property type="entry name" value="COLLECTRIN"/>
    <property type="match status" value="1"/>
</dbReference>
<reference evidence="12 13" key="1">
    <citation type="submission" date="2024-01" db="EMBL/GenBank/DDBJ databases">
        <authorList>
            <person name="Alioto T."/>
            <person name="Alioto T."/>
            <person name="Gomez Garrido J."/>
        </authorList>
    </citation>
    <scope>NUCLEOTIDE SEQUENCE [LARGE SCALE GENOMIC DNA]</scope>
</reference>
<dbReference type="GO" id="GO:0070062">
    <property type="term" value="C:extracellular exosome"/>
    <property type="evidence" value="ECO:0007669"/>
    <property type="project" value="TreeGrafter"/>
</dbReference>
<keyword evidence="5 10" id="KW-0732">Signal</keyword>
<keyword evidence="8" id="KW-0325">Glycoprotein</keyword>
<dbReference type="Proteomes" id="UP001314229">
    <property type="component" value="Unassembled WGS sequence"/>
</dbReference>
<organism evidence="12 13">
    <name type="scientific">Scomber scombrus</name>
    <name type="common">Atlantic mackerel</name>
    <name type="synonym">Scomber vernalis</name>
    <dbReference type="NCBI Taxonomy" id="13677"/>
    <lineage>
        <taxon>Eukaryota</taxon>
        <taxon>Metazoa</taxon>
        <taxon>Chordata</taxon>
        <taxon>Craniata</taxon>
        <taxon>Vertebrata</taxon>
        <taxon>Euteleostomi</taxon>
        <taxon>Actinopterygii</taxon>
        <taxon>Neopterygii</taxon>
        <taxon>Teleostei</taxon>
        <taxon>Neoteleostei</taxon>
        <taxon>Acanthomorphata</taxon>
        <taxon>Pelagiaria</taxon>
        <taxon>Scombriformes</taxon>
        <taxon>Scombridae</taxon>
        <taxon>Scomber</taxon>
    </lineage>
</organism>
<evidence type="ECO:0000256" key="1">
    <source>
        <dbReference type="ARBA" id="ARBA00004251"/>
    </source>
</evidence>